<dbReference type="EMBL" id="BMAR01000006">
    <property type="protein sequence ID" value="GFR43588.1"/>
    <property type="molecule type" value="Genomic_DNA"/>
</dbReference>
<dbReference type="InterPro" id="IPR026619">
    <property type="entry name" value="CEP95"/>
</dbReference>
<dbReference type="Pfam" id="PF19016">
    <property type="entry name" value="DUF5745"/>
    <property type="match status" value="1"/>
</dbReference>
<dbReference type="AlphaFoldDB" id="A0AAD3DL43"/>
<feature type="domain" description="DUF5745" evidence="3">
    <location>
        <begin position="59"/>
        <end position="114"/>
    </location>
</feature>
<organism evidence="4 5">
    <name type="scientific">Astrephomene gubernaculifera</name>
    <dbReference type="NCBI Taxonomy" id="47775"/>
    <lineage>
        <taxon>Eukaryota</taxon>
        <taxon>Viridiplantae</taxon>
        <taxon>Chlorophyta</taxon>
        <taxon>core chlorophytes</taxon>
        <taxon>Chlorophyceae</taxon>
        <taxon>CS clade</taxon>
        <taxon>Chlamydomonadales</taxon>
        <taxon>Astrephomenaceae</taxon>
        <taxon>Astrephomene</taxon>
    </lineage>
</organism>
<reference evidence="4 5" key="1">
    <citation type="journal article" date="2021" name="Sci. Rep.">
        <title>Genome sequencing of the multicellular alga Astrephomene provides insights into convergent evolution of germ-soma differentiation.</title>
        <authorList>
            <person name="Yamashita S."/>
            <person name="Yamamoto K."/>
            <person name="Matsuzaki R."/>
            <person name="Suzuki S."/>
            <person name="Yamaguchi H."/>
            <person name="Hirooka S."/>
            <person name="Minakuchi Y."/>
            <person name="Miyagishima S."/>
            <person name="Kawachi M."/>
            <person name="Toyoda A."/>
            <person name="Nozaki H."/>
        </authorList>
    </citation>
    <scope>NUCLEOTIDE SEQUENCE [LARGE SCALE GENOMIC DNA]</scope>
    <source>
        <strain evidence="4 5">NIES-4017</strain>
    </source>
</reference>
<evidence type="ECO:0000313" key="4">
    <source>
        <dbReference type="EMBL" id="GFR43588.1"/>
    </source>
</evidence>
<feature type="compositionally biased region" description="Acidic residues" evidence="2">
    <location>
        <begin position="132"/>
        <end position="150"/>
    </location>
</feature>
<sequence>MAEDGFSAQELIQACNKVIAYAGLVARVASIDEVKVVCSSTGVFVAALEGLLQVRLEDVLRAPSTNAERAYNCNLVVDALSQILDSDLSHISGQRVVEGSIDDISNLLELLAALCQGKPLLGPPAPGHGEISEDADDPDEEEEEEEDEEPPSTQDPHLEDQALGQSGTLKHWIQPGQQLQQQEEEEHPQQEEGLLAAADATSSAGAHAAAAANGTGRRRNAPQRPAAAAAAEGGWLPPSPFRGIPQEGLHSVASGERPPGYNMPAEAAGPSGYGGRPANSRVPPTAPTRGPRHNSGGGASSLISIPSDVGGAARHGSDPGIADQGFMQHGRYPQQYPHVHGVAHLSWSAEHQAPDVGEEDAVPGRSETSLLERAMSHADATLRGGMGQGYDYYHDAADAEEQGRRARGGSRCSKRKLNRRNPCAVARPAGPAAAAARQRPASARPSKRGLVGAAGVARSFREASPAVAPSTRREPSSRQPATKGGVSRAAAAAGTTTMKGSGKRREGGVGDKGGAGLRALQEPVGPPRHVAGEGHRATQRVAAAYRAAMSVAAPLEALRSLNLADGSSGSGDEGEPSTSPRQPSGKTAPGMHLSADLEGKLRYVYRLASSDPKQQAARNAVQKLAVVEEQMRHVRRREMLERLGNARARREAALRHTADRLHEQGQEHERRVEQLRLQRLASEWASKQRSAQMRRALAAELALREAFLEVLEGEKELRLAERREAKEAGGLPQYKGAMRHAEQQYMQLYNMLEELLASERQQRVRASREAEQAQRHSNQLAATVVRDRMRELLGRIAREEEAALQRNSVATRPESKQALKAQMRRLLGMS</sequence>
<feature type="coiled-coil region" evidence="1">
    <location>
        <begin position="738"/>
        <end position="776"/>
    </location>
</feature>
<feature type="region of interest" description="Disordered" evidence="2">
    <location>
        <begin position="199"/>
        <end position="326"/>
    </location>
</feature>
<keyword evidence="1" id="KW-0175">Coiled coil</keyword>
<feature type="compositionally biased region" description="Low complexity" evidence="2">
    <location>
        <begin position="222"/>
        <end position="231"/>
    </location>
</feature>
<dbReference type="GO" id="GO:0000922">
    <property type="term" value="C:spindle pole"/>
    <property type="evidence" value="ECO:0007669"/>
    <property type="project" value="InterPro"/>
</dbReference>
<feature type="compositionally biased region" description="Low complexity" evidence="2">
    <location>
        <begin position="424"/>
        <end position="444"/>
    </location>
</feature>
<feature type="region of interest" description="Disordered" evidence="2">
    <location>
        <begin position="121"/>
        <end position="160"/>
    </location>
</feature>
<evidence type="ECO:0000259" key="3">
    <source>
        <dbReference type="Pfam" id="PF19016"/>
    </source>
</evidence>
<feature type="compositionally biased region" description="Low complexity" evidence="2">
    <location>
        <begin position="199"/>
        <end position="215"/>
    </location>
</feature>
<dbReference type="PANTHER" id="PTHR22545:SF0">
    <property type="entry name" value="CENTROSOMAL PROTEIN OF 95 KDA"/>
    <property type="match status" value="1"/>
</dbReference>
<keyword evidence="5" id="KW-1185">Reference proteome</keyword>
<proteinExistence type="predicted"/>
<dbReference type="PANTHER" id="PTHR22545">
    <property type="entry name" value="CENTROSOMAL PROTEIN OF 95 KDA"/>
    <property type="match status" value="1"/>
</dbReference>
<accession>A0AAD3DL43</accession>
<evidence type="ECO:0000256" key="2">
    <source>
        <dbReference type="SAM" id="MobiDB-lite"/>
    </source>
</evidence>
<feature type="compositionally biased region" description="Basic residues" evidence="2">
    <location>
        <begin position="405"/>
        <end position="419"/>
    </location>
</feature>
<feature type="coiled-coil region" evidence="1">
    <location>
        <begin position="617"/>
        <end position="678"/>
    </location>
</feature>
<feature type="compositionally biased region" description="Low complexity" evidence="2">
    <location>
        <begin position="481"/>
        <end position="500"/>
    </location>
</feature>
<gene>
    <name evidence="4" type="ORF">Agub_g4685</name>
</gene>
<feature type="region of interest" description="Disordered" evidence="2">
    <location>
        <begin position="400"/>
        <end position="537"/>
    </location>
</feature>
<name>A0AAD3DL43_9CHLO</name>
<evidence type="ECO:0000313" key="5">
    <source>
        <dbReference type="Proteomes" id="UP001054857"/>
    </source>
</evidence>
<feature type="region of interest" description="Disordered" evidence="2">
    <location>
        <begin position="562"/>
        <end position="592"/>
    </location>
</feature>
<evidence type="ECO:0000256" key="1">
    <source>
        <dbReference type="SAM" id="Coils"/>
    </source>
</evidence>
<dbReference type="InterPro" id="IPR044039">
    <property type="entry name" value="DUF5745"/>
</dbReference>
<protein>
    <recommendedName>
        <fullName evidence="3">DUF5745 domain-containing protein</fullName>
    </recommendedName>
</protein>
<comment type="caution">
    <text evidence="4">The sequence shown here is derived from an EMBL/GenBank/DDBJ whole genome shotgun (WGS) entry which is preliminary data.</text>
</comment>
<dbReference type="Proteomes" id="UP001054857">
    <property type="component" value="Unassembled WGS sequence"/>
</dbReference>